<dbReference type="EMBL" id="CAJNJA010038898">
    <property type="protein sequence ID" value="CAE7751557.1"/>
    <property type="molecule type" value="Genomic_DNA"/>
</dbReference>
<keyword evidence="2" id="KW-1185">Reference proteome</keyword>
<proteinExistence type="predicted"/>
<protein>
    <submittedName>
        <fullName evidence="1">Uncharacterized protein</fullName>
    </submittedName>
</protein>
<evidence type="ECO:0000313" key="1">
    <source>
        <dbReference type="EMBL" id="CAE7751557.1"/>
    </source>
</evidence>
<dbReference type="AlphaFoldDB" id="A0A812XSG1"/>
<sequence>MSGAGASAIQVKMICQVVNVDDSDEETQRKPGAKSKSWPRVLRISAGRVAAAAGLHRHADPGEVFIELLYQDLPDMLLADAADASVEIVSPQTERARLLAKSGEAEALEAALCEAFRAPKVEAAQAAREAIAKAVEAN</sequence>
<evidence type="ECO:0000313" key="2">
    <source>
        <dbReference type="Proteomes" id="UP000601435"/>
    </source>
</evidence>
<accession>A0A812XSG1</accession>
<dbReference type="Proteomes" id="UP000601435">
    <property type="component" value="Unassembled WGS sequence"/>
</dbReference>
<organism evidence="1 2">
    <name type="scientific">Symbiodinium necroappetens</name>
    <dbReference type="NCBI Taxonomy" id="1628268"/>
    <lineage>
        <taxon>Eukaryota</taxon>
        <taxon>Sar</taxon>
        <taxon>Alveolata</taxon>
        <taxon>Dinophyceae</taxon>
        <taxon>Suessiales</taxon>
        <taxon>Symbiodiniaceae</taxon>
        <taxon>Symbiodinium</taxon>
    </lineage>
</organism>
<reference evidence="1" key="1">
    <citation type="submission" date="2021-02" db="EMBL/GenBank/DDBJ databases">
        <authorList>
            <person name="Dougan E. K."/>
            <person name="Rhodes N."/>
            <person name="Thang M."/>
            <person name="Chan C."/>
        </authorList>
    </citation>
    <scope>NUCLEOTIDE SEQUENCE</scope>
</reference>
<comment type="caution">
    <text evidence="1">The sequence shown here is derived from an EMBL/GenBank/DDBJ whole genome shotgun (WGS) entry which is preliminary data.</text>
</comment>
<gene>
    <name evidence="1" type="ORF">SNEC2469_LOCUS21791</name>
</gene>
<name>A0A812XSG1_9DINO</name>